<evidence type="ECO:0000256" key="3">
    <source>
        <dbReference type="ARBA" id="ARBA00022989"/>
    </source>
</evidence>
<keyword evidence="4 5" id="KW-0472">Membrane</keyword>
<gene>
    <name evidence="7" type="ORF">GCM10009745_09940</name>
</gene>
<sequence>MTEFIAVAARAFLALVFVTAFVGKTLTKNGFRGFAQSVQGLARLESARSAAILAGIVVGGEGLAAALLVSPIAPQLGFVIGGLMLLLFTGVVIRSVRAGIFAECRCFGGRGAIMSTAMVGRNLVFLAIAVVGAVVPVAPVLGNLPLALPALASGLLLALLVIRYYDDFVRLLLRRHATA</sequence>
<accession>A0ABN2GDL6</accession>
<dbReference type="Pfam" id="PF07291">
    <property type="entry name" value="MauE"/>
    <property type="match status" value="1"/>
</dbReference>
<keyword evidence="8" id="KW-1185">Reference proteome</keyword>
<comment type="caution">
    <text evidence="7">The sequence shown here is derived from an EMBL/GenBank/DDBJ whole genome shotgun (WGS) entry which is preliminary data.</text>
</comment>
<reference evidence="7 8" key="1">
    <citation type="journal article" date="2019" name="Int. J. Syst. Evol. Microbiol.">
        <title>The Global Catalogue of Microorganisms (GCM) 10K type strain sequencing project: providing services to taxonomists for standard genome sequencing and annotation.</title>
        <authorList>
            <consortium name="The Broad Institute Genomics Platform"/>
            <consortium name="The Broad Institute Genome Sequencing Center for Infectious Disease"/>
            <person name="Wu L."/>
            <person name="Ma J."/>
        </authorList>
    </citation>
    <scope>NUCLEOTIDE SEQUENCE [LARGE SCALE GENOMIC DNA]</scope>
    <source>
        <strain evidence="7 8">JCM 14307</strain>
    </source>
</reference>
<dbReference type="InterPro" id="IPR009908">
    <property type="entry name" value="Methylamine_util_MauE"/>
</dbReference>
<evidence type="ECO:0000256" key="5">
    <source>
        <dbReference type="SAM" id="Phobius"/>
    </source>
</evidence>
<feature type="transmembrane region" description="Helical" evidence="5">
    <location>
        <begin position="75"/>
        <end position="93"/>
    </location>
</feature>
<dbReference type="EMBL" id="BAAANF010000003">
    <property type="protein sequence ID" value="GAA1669536.1"/>
    <property type="molecule type" value="Genomic_DNA"/>
</dbReference>
<evidence type="ECO:0000313" key="7">
    <source>
        <dbReference type="EMBL" id="GAA1669536.1"/>
    </source>
</evidence>
<evidence type="ECO:0000256" key="2">
    <source>
        <dbReference type="ARBA" id="ARBA00022692"/>
    </source>
</evidence>
<feature type="domain" description="Methylamine utilisation protein MauE" evidence="6">
    <location>
        <begin position="4"/>
        <end position="133"/>
    </location>
</feature>
<evidence type="ECO:0000256" key="4">
    <source>
        <dbReference type="ARBA" id="ARBA00023136"/>
    </source>
</evidence>
<protein>
    <recommendedName>
        <fullName evidence="6">Methylamine utilisation protein MauE domain-containing protein</fullName>
    </recommendedName>
</protein>
<name>A0ABN2GDL6_9ACTN</name>
<feature type="transmembrane region" description="Helical" evidence="5">
    <location>
        <begin position="123"/>
        <end position="141"/>
    </location>
</feature>
<feature type="transmembrane region" description="Helical" evidence="5">
    <location>
        <begin position="6"/>
        <end position="26"/>
    </location>
</feature>
<comment type="subcellular location">
    <subcellularLocation>
        <location evidence="1">Membrane</location>
        <topology evidence="1">Multi-pass membrane protein</topology>
    </subcellularLocation>
</comment>
<evidence type="ECO:0000256" key="1">
    <source>
        <dbReference type="ARBA" id="ARBA00004141"/>
    </source>
</evidence>
<dbReference type="RefSeq" id="WP_344145622.1">
    <property type="nucleotide sequence ID" value="NZ_BAAANF010000003.1"/>
</dbReference>
<keyword evidence="2 5" id="KW-0812">Transmembrane</keyword>
<keyword evidence="3 5" id="KW-1133">Transmembrane helix</keyword>
<evidence type="ECO:0000313" key="8">
    <source>
        <dbReference type="Proteomes" id="UP001500280"/>
    </source>
</evidence>
<feature type="transmembrane region" description="Helical" evidence="5">
    <location>
        <begin position="47"/>
        <end position="69"/>
    </location>
</feature>
<proteinExistence type="predicted"/>
<evidence type="ECO:0000259" key="6">
    <source>
        <dbReference type="Pfam" id="PF07291"/>
    </source>
</evidence>
<dbReference type="Proteomes" id="UP001500280">
    <property type="component" value="Unassembled WGS sequence"/>
</dbReference>
<feature type="transmembrane region" description="Helical" evidence="5">
    <location>
        <begin position="147"/>
        <end position="165"/>
    </location>
</feature>
<organism evidence="7 8">
    <name type="scientific">Kribbella yunnanensis</name>
    <dbReference type="NCBI Taxonomy" id="190194"/>
    <lineage>
        <taxon>Bacteria</taxon>
        <taxon>Bacillati</taxon>
        <taxon>Actinomycetota</taxon>
        <taxon>Actinomycetes</taxon>
        <taxon>Propionibacteriales</taxon>
        <taxon>Kribbellaceae</taxon>
        <taxon>Kribbella</taxon>
    </lineage>
</organism>